<evidence type="ECO:0000256" key="4">
    <source>
        <dbReference type="ARBA" id="ARBA00022741"/>
    </source>
</evidence>
<dbReference type="GO" id="GO:0000166">
    <property type="term" value="F:nucleotide binding"/>
    <property type="evidence" value="ECO:0007669"/>
    <property type="project" value="UniProtKB-KW"/>
</dbReference>
<evidence type="ECO:0000313" key="9">
    <source>
        <dbReference type="Proteomes" id="UP000026962"/>
    </source>
</evidence>
<evidence type="ECO:0000259" key="7">
    <source>
        <dbReference type="Pfam" id="PF18052"/>
    </source>
</evidence>
<reference evidence="8" key="2">
    <citation type="submission" date="2018-05" db="EMBL/GenBank/DDBJ databases">
        <title>OpunRS2 (Oryza punctata Reference Sequence Version 2).</title>
        <authorList>
            <person name="Zhang J."/>
            <person name="Kudrna D."/>
            <person name="Lee S."/>
            <person name="Talag J."/>
            <person name="Welchert J."/>
            <person name="Wing R.A."/>
        </authorList>
    </citation>
    <scope>NUCLEOTIDE SEQUENCE [LARGE SCALE GENOMIC DNA]</scope>
</reference>
<evidence type="ECO:0000256" key="6">
    <source>
        <dbReference type="SAM" id="MobiDB-lite"/>
    </source>
</evidence>
<comment type="similarity">
    <text evidence="1">Belongs to the disease resistance NB-LRR family.</text>
</comment>
<reference evidence="8" key="1">
    <citation type="submission" date="2015-04" db="UniProtKB">
        <authorList>
            <consortium name="EnsemblPlants"/>
        </authorList>
    </citation>
    <scope>IDENTIFICATION</scope>
</reference>
<keyword evidence="2" id="KW-0433">Leucine-rich repeat</keyword>
<dbReference type="HOGENOM" id="CLU_931846_0_0_1"/>
<evidence type="ECO:0000256" key="3">
    <source>
        <dbReference type="ARBA" id="ARBA00022737"/>
    </source>
</evidence>
<feature type="region of interest" description="Disordered" evidence="6">
    <location>
        <begin position="199"/>
        <end position="299"/>
    </location>
</feature>
<dbReference type="STRING" id="4537.A0A0E0MHT1"/>
<dbReference type="EnsemblPlants" id="OPUNC11G18160.1">
    <property type="protein sequence ID" value="OPUNC11G18160.1"/>
    <property type="gene ID" value="OPUNC11G18160"/>
</dbReference>
<keyword evidence="9" id="KW-1185">Reference proteome</keyword>
<evidence type="ECO:0000256" key="2">
    <source>
        <dbReference type="ARBA" id="ARBA00022614"/>
    </source>
</evidence>
<dbReference type="Gene3D" id="1.20.5.4130">
    <property type="match status" value="1"/>
</dbReference>
<feature type="compositionally biased region" description="Basic and acidic residues" evidence="6">
    <location>
        <begin position="283"/>
        <end position="299"/>
    </location>
</feature>
<dbReference type="Pfam" id="PF18052">
    <property type="entry name" value="Rx_N"/>
    <property type="match status" value="1"/>
</dbReference>
<dbReference type="Gramene" id="OPUNC11G18160.1">
    <property type="protein sequence ID" value="OPUNC11G18160.1"/>
    <property type="gene ID" value="OPUNC11G18160"/>
</dbReference>
<evidence type="ECO:0000256" key="1">
    <source>
        <dbReference type="ARBA" id="ARBA00008894"/>
    </source>
</evidence>
<proteinExistence type="inferred from homology"/>
<evidence type="ECO:0000313" key="8">
    <source>
        <dbReference type="EnsemblPlants" id="OPUNC11G18160.1"/>
    </source>
</evidence>
<feature type="domain" description="Disease resistance N-terminal" evidence="7">
    <location>
        <begin position="21"/>
        <end position="76"/>
    </location>
</feature>
<evidence type="ECO:0000256" key="5">
    <source>
        <dbReference type="ARBA" id="ARBA00022821"/>
    </source>
</evidence>
<sequence>MGGWDPRRDSAKEKKMVPEGALDSLLGWLTTVLVSKVQLLGGVRADVEFIKDEMESMNSLLLHLTDAQHRDHQMRTEAKLGPAVSDGRSERKLEAMALETLMIQAEMADEDVPFEVAPAAGDTTTVFDSLVSLDEWSESHGSDARVTLVEAMHPAARLVAALRGGGRTDGHRCAVGESAQHGGRFKVRKTCRCDKALGRRPREQSWPSLTDRGVDEGGEAEAEVVWGGGGRRSCRSDAEEREPEVRVAAGGDGVGEDLGDAMELAAVRSSSRSKKEKGRNRIQRREGMRGDENQVKLVA</sequence>
<dbReference type="GO" id="GO:0006952">
    <property type="term" value="P:defense response"/>
    <property type="evidence" value="ECO:0007669"/>
    <property type="project" value="UniProtKB-KW"/>
</dbReference>
<organism evidence="8">
    <name type="scientific">Oryza punctata</name>
    <name type="common">Red rice</name>
    <dbReference type="NCBI Taxonomy" id="4537"/>
    <lineage>
        <taxon>Eukaryota</taxon>
        <taxon>Viridiplantae</taxon>
        <taxon>Streptophyta</taxon>
        <taxon>Embryophyta</taxon>
        <taxon>Tracheophyta</taxon>
        <taxon>Spermatophyta</taxon>
        <taxon>Magnoliopsida</taxon>
        <taxon>Liliopsida</taxon>
        <taxon>Poales</taxon>
        <taxon>Poaceae</taxon>
        <taxon>BOP clade</taxon>
        <taxon>Oryzoideae</taxon>
        <taxon>Oryzeae</taxon>
        <taxon>Oryzinae</taxon>
        <taxon>Oryza</taxon>
    </lineage>
</organism>
<dbReference type="InterPro" id="IPR041118">
    <property type="entry name" value="Rx_N"/>
</dbReference>
<name>A0A0E0MHT1_ORYPU</name>
<dbReference type="AlphaFoldDB" id="A0A0E0MHT1"/>
<accession>A0A0E0MHT1</accession>
<keyword evidence="3" id="KW-0677">Repeat</keyword>
<dbReference type="Proteomes" id="UP000026962">
    <property type="component" value="Chromosome 11"/>
</dbReference>
<keyword evidence="5" id="KW-0611">Plant defense</keyword>
<feature type="compositionally biased region" description="Basic residues" evidence="6">
    <location>
        <begin position="271"/>
        <end position="282"/>
    </location>
</feature>
<protein>
    <recommendedName>
        <fullName evidence="7">Disease resistance N-terminal domain-containing protein</fullName>
    </recommendedName>
</protein>
<keyword evidence="4" id="KW-0547">Nucleotide-binding</keyword>